<dbReference type="InterPro" id="IPR019619">
    <property type="entry name" value="DUF2490"/>
</dbReference>
<keyword evidence="3" id="KW-1185">Reference proteome</keyword>
<name>A0A1M6FKU7_9FLAO</name>
<protein>
    <recommendedName>
        <fullName evidence="4">DUF2490 domain-containing protein</fullName>
    </recommendedName>
</protein>
<reference evidence="3" key="1">
    <citation type="submission" date="2016-11" db="EMBL/GenBank/DDBJ databases">
        <authorList>
            <person name="Varghese N."/>
            <person name="Submissions S."/>
        </authorList>
    </citation>
    <scope>NUCLEOTIDE SEQUENCE [LARGE SCALE GENOMIC DNA]</scope>
    <source>
        <strain evidence="3">DSM 19858</strain>
    </source>
</reference>
<keyword evidence="1" id="KW-0732">Signal</keyword>
<accession>A0A1M6FKU7</accession>
<dbReference type="Proteomes" id="UP000184543">
    <property type="component" value="Unassembled WGS sequence"/>
</dbReference>
<evidence type="ECO:0000313" key="3">
    <source>
        <dbReference type="Proteomes" id="UP000184543"/>
    </source>
</evidence>
<dbReference type="AlphaFoldDB" id="A0A1M6FKU7"/>
<evidence type="ECO:0000256" key="1">
    <source>
        <dbReference type="SAM" id="SignalP"/>
    </source>
</evidence>
<evidence type="ECO:0008006" key="4">
    <source>
        <dbReference type="Google" id="ProtNLM"/>
    </source>
</evidence>
<gene>
    <name evidence="2" type="ORF">SAMN04488513_102467</name>
</gene>
<organism evidence="2 3">
    <name type="scientific">Pseudozobellia thermophila</name>
    <dbReference type="NCBI Taxonomy" id="192903"/>
    <lineage>
        <taxon>Bacteria</taxon>
        <taxon>Pseudomonadati</taxon>
        <taxon>Bacteroidota</taxon>
        <taxon>Flavobacteriia</taxon>
        <taxon>Flavobacteriales</taxon>
        <taxon>Flavobacteriaceae</taxon>
        <taxon>Pseudozobellia</taxon>
    </lineage>
</organism>
<sequence length="232" mass="27405">MHKQILFLLALLLTVQLSAQERGDKHLGSWHMYFGTNKISDRLSLHTEAQLRYYENGKNFNQLLLRTGLNYHIAGNAIATLGYGHITTDGTFEDFEGETDTREHRIFEQFILKNKVWELNFEHRYRLEQRFIDFGDRKDTQHRARYRIQVTLPLTDIFFLNFYDEIFLNLQDEVFGQNRLYGAIGVNITDNLSTQIGYLKNHFPSANFDRLQIGVFYNPDLRNLFKGNREKS</sequence>
<dbReference type="RefSeq" id="WP_072991238.1">
    <property type="nucleotide sequence ID" value="NZ_FQYU01000002.1"/>
</dbReference>
<dbReference type="STRING" id="192903.SAMN04488513_102467"/>
<dbReference type="EMBL" id="FQYU01000002">
    <property type="protein sequence ID" value="SHI98252.1"/>
    <property type="molecule type" value="Genomic_DNA"/>
</dbReference>
<feature type="chain" id="PRO_5012545180" description="DUF2490 domain-containing protein" evidence="1">
    <location>
        <begin position="20"/>
        <end position="232"/>
    </location>
</feature>
<proteinExistence type="predicted"/>
<feature type="signal peptide" evidence="1">
    <location>
        <begin position="1"/>
        <end position="19"/>
    </location>
</feature>
<dbReference type="OrthoDB" id="1118734at2"/>
<dbReference type="Pfam" id="PF10677">
    <property type="entry name" value="DUF2490"/>
    <property type="match status" value="1"/>
</dbReference>
<evidence type="ECO:0000313" key="2">
    <source>
        <dbReference type="EMBL" id="SHI98252.1"/>
    </source>
</evidence>